<dbReference type="InterPro" id="IPR011042">
    <property type="entry name" value="6-blade_b-propeller_TolB-like"/>
</dbReference>
<feature type="transmembrane region" description="Helical" evidence="1">
    <location>
        <begin position="262"/>
        <end position="280"/>
    </location>
</feature>
<evidence type="ECO:0000313" key="2">
    <source>
        <dbReference type="EMBL" id="OGY10556.1"/>
    </source>
</evidence>
<organism evidence="2 3">
    <name type="scientific">Candidatus Blackburnbacteria bacterium RIFCSPHIGHO2_02_FULL_44_20</name>
    <dbReference type="NCBI Taxonomy" id="1797516"/>
    <lineage>
        <taxon>Bacteria</taxon>
        <taxon>Candidatus Blackburniibacteriota</taxon>
    </lineage>
</organism>
<dbReference type="InterPro" id="IPR036457">
    <property type="entry name" value="PPM-type-like_dom_sf"/>
</dbReference>
<keyword evidence="1" id="KW-1133">Transmembrane helix</keyword>
<reference evidence="2 3" key="1">
    <citation type="journal article" date="2016" name="Nat. Commun.">
        <title>Thousands of microbial genomes shed light on interconnected biogeochemical processes in an aquifer system.</title>
        <authorList>
            <person name="Anantharaman K."/>
            <person name="Brown C.T."/>
            <person name="Hug L.A."/>
            <person name="Sharon I."/>
            <person name="Castelle C.J."/>
            <person name="Probst A.J."/>
            <person name="Thomas B.C."/>
            <person name="Singh A."/>
            <person name="Wilkins M.J."/>
            <person name="Karaoz U."/>
            <person name="Brodie E.L."/>
            <person name="Williams K.H."/>
            <person name="Hubbard S.S."/>
            <person name="Banfield J.F."/>
        </authorList>
    </citation>
    <scope>NUCLEOTIDE SEQUENCE [LARGE SCALE GENOMIC DNA]</scope>
</reference>
<dbReference type="EMBL" id="MHBZ01000033">
    <property type="protein sequence ID" value="OGY10556.1"/>
    <property type="molecule type" value="Genomic_DNA"/>
</dbReference>
<name>A0A1G1V5C7_9BACT</name>
<sequence length="618" mass="67879">MSLITAKILSNATPNAWTQVFEQENLCILLSVEETPSPERDDKEVKPATGIGREIISFLEEETGKDKSFQNLVSIADQAVEKFQPHRTTIAVCSVSDSYVYFVKRGDCQIWANRGGTVYKFTGHNFSGRIAEGDSFILGTEDFFKSIPPEELSKNLLNNPNLEDIAENLMPALHKENNPKAGAVIIQPGIPTLREQAPREVQAPLVVRQSAQASLPQTGPSSPVTKPPNPLKTLLVKFAQVLPDKPFEPRQLENRDLRKTSLSVGVVLLIILLISIFFGLRQKKARDYKLSYQDRLERAEVLYNDALAQKDVNKANAQVSFRESKTIVDALIAEGIQDKDLEKLRTNLAEQEANILARALVQANLFLDLSLVRQNVQGVEMALSDGQIAVLDQGGSRVIYVAAKDKKTDVSGADKISNATSASVFDRKTYVLGDAGIVEIDSRGNSKVAVPQDSEWASVYKVLAFGSNIYLLEKGGIVWKYPAAGTASGFGTKQKWFAGSTTPPTASVDWTVDGAIYILGEGGEVGKFTRGLKDGFRLSGLSEGLSGTQNIYTDPDLESLFILDKENGRIVETEKTGAYKLEYVSEEVKNTQDFVVSQSEGKIFLLSQNKILEIPLKK</sequence>
<protein>
    <recommendedName>
        <fullName evidence="4">PPM-type phosphatase domain-containing protein</fullName>
    </recommendedName>
</protein>
<comment type="caution">
    <text evidence="2">The sequence shown here is derived from an EMBL/GenBank/DDBJ whole genome shotgun (WGS) entry which is preliminary data.</text>
</comment>
<gene>
    <name evidence="2" type="ORF">A3D26_00450</name>
</gene>
<dbReference type="STRING" id="1797516.A3D26_00450"/>
<keyword evidence="1" id="KW-0812">Transmembrane</keyword>
<dbReference type="SUPFAM" id="SSF101898">
    <property type="entry name" value="NHL repeat"/>
    <property type="match status" value="1"/>
</dbReference>
<evidence type="ECO:0000256" key="1">
    <source>
        <dbReference type="SAM" id="Phobius"/>
    </source>
</evidence>
<dbReference type="AlphaFoldDB" id="A0A1G1V5C7"/>
<keyword evidence="1" id="KW-0472">Membrane</keyword>
<evidence type="ECO:0000313" key="3">
    <source>
        <dbReference type="Proteomes" id="UP000178319"/>
    </source>
</evidence>
<proteinExistence type="predicted"/>
<dbReference type="Gene3D" id="2.120.10.30">
    <property type="entry name" value="TolB, C-terminal domain"/>
    <property type="match status" value="1"/>
</dbReference>
<dbReference type="Proteomes" id="UP000178319">
    <property type="component" value="Unassembled WGS sequence"/>
</dbReference>
<dbReference type="SUPFAM" id="SSF81606">
    <property type="entry name" value="PP2C-like"/>
    <property type="match status" value="1"/>
</dbReference>
<evidence type="ECO:0008006" key="4">
    <source>
        <dbReference type="Google" id="ProtNLM"/>
    </source>
</evidence>
<accession>A0A1G1V5C7</accession>